<evidence type="ECO:0000313" key="3">
    <source>
        <dbReference type="Proteomes" id="UP000502035"/>
    </source>
</evidence>
<evidence type="ECO:0000256" key="1">
    <source>
        <dbReference type="SAM" id="Phobius"/>
    </source>
</evidence>
<keyword evidence="3" id="KW-1185">Reference proteome</keyword>
<proteinExistence type="predicted"/>
<evidence type="ECO:0000313" key="2">
    <source>
        <dbReference type="EMBL" id="QIK74762.1"/>
    </source>
</evidence>
<feature type="transmembrane region" description="Helical" evidence="1">
    <location>
        <begin position="131"/>
        <end position="153"/>
    </location>
</feature>
<dbReference type="RefSeq" id="WP_166315313.1">
    <property type="nucleotide sequence ID" value="NZ_CP049866.1"/>
</dbReference>
<organism evidence="2 3">
    <name type="scientific">Nocardioides piscis</name>
    <dbReference type="NCBI Taxonomy" id="2714938"/>
    <lineage>
        <taxon>Bacteria</taxon>
        <taxon>Bacillati</taxon>
        <taxon>Actinomycetota</taxon>
        <taxon>Actinomycetes</taxon>
        <taxon>Propionibacteriales</taxon>
        <taxon>Nocardioidaceae</taxon>
        <taxon>Nocardioides</taxon>
    </lineage>
</organism>
<dbReference type="KEGG" id="npi:G7071_04290"/>
<dbReference type="AlphaFoldDB" id="A0A6G7YD63"/>
<dbReference type="Pfam" id="PF19853">
    <property type="entry name" value="DUF6328"/>
    <property type="match status" value="1"/>
</dbReference>
<accession>A0A6G7YD63</accession>
<protein>
    <submittedName>
        <fullName evidence="2">Sodium:proton antiporter</fullName>
    </submittedName>
</protein>
<name>A0A6G7YD63_9ACTN</name>
<dbReference type="EMBL" id="CP049866">
    <property type="protein sequence ID" value="QIK74762.1"/>
    <property type="molecule type" value="Genomic_DNA"/>
</dbReference>
<feature type="transmembrane region" description="Helical" evidence="1">
    <location>
        <begin position="95"/>
        <end position="119"/>
    </location>
</feature>
<dbReference type="InterPro" id="IPR046291">
    <property type="entry name" value="DUF6328"/>
</dbReference>
<keyword evidence="1" id="KW-1133">Transmembrane helix</keyword>
<reference evidence="2 3" key="1">
    <citation type="submission" date="2020-03" db="EMBL/GenBank/DDBJ databases">
        <title>Nocardioides sp. nov., isolated from fish.</title>
        <authorList>
            <person name="Hyun D.-W."/>
            <person name="Bae J.-W."/>
        </authorList>
    </citation>
    <scope>NUCLEOTIDE SEQUENCE [LARGE SCALE GENOMIC DNA]</scope>
    <source>
        <strain evidence="2 3">HDW12A</strain>
    </source>
</reference>
<keyword evidence="1" id="KW-0812">Transmembrane</keyword>
<gene>
    <name evidence="2" type="ORF">G7071_04290</name>
</gene>
<dbReference type="Proteomes" id="UP000502035">
    <property type="component" value="Chromosome"/>
</dbReference>
<sequence>MDDEPANSRNETPHERADRNWGDLLQELRVSQTGVQILAGFLISLPFQSRFDDLDAFQKQWYLGVLGLALLTVGVILSPVAIHRLMFQGGAKPQIVAAAHVLTGLALALIALLLASSAFLVVDVVIDRTVAAVAGLGVLTVLMVLLVLVPHVVASRARSGSRENTFH</sequence>
<feature type="transmembrane region" description="Helical" evidence="1">
    <location>
        <begin position="61"/>
        <end position="83"/>
    </location>
</feature>
<keyword evidence="1" id="KW-0472">Membrane</keyword>